<dbReference type="CDD" id="cd01630">
    <property type="entry name" value="HAD_KDO-like"/>
    <property type="match status" value="1"/>
</dbReference>
<dbReference type="SFLD" id="SFLDS00003">
    <property type="entry name" value="Haloacid_Dehalogenase"/>
    <property type="match status" value="1"/>
</dbReference>
<dbReference type="InterPro" id="IPR006549">
    <property type="entry name" value="HAD-SF_hydro_IIIA"/>
</dbReference>
<dbReference type="InterPro" id="IPR050793">
    <property type="entry name" value="CMP-NeuNAc_synthase"/>
</dbReference>
<dbReference type="RefSeq" id="WP_380695660.1">
    <property type="nucleotide sequence ID" value="NZ_JBHRYR010000003.1"/>
</dbReference>
<comment type="subunit">
    <text evidence="3 7">Homotetramer.</text>
</comment>
<protein>
    <recommendedName>
        <fullName evidence="7">3-deoxy-D-manno-octulosonate 8-phosphate phosphatase KdsC</fullName>
        <ecNumber evidence="7">3.1.3.45</ecNumber>
    </recommendedName>
    <alternativeName>
        <fullName evidence="7">KDO 8-P phosphatase</fullName>
    </alternativeName>
</protein>
<dbReference type="PANTHER" id="PTHR21485:SF3">
    <property type="entry name" value="N-ACYLNEURAMINATE CYTIDYLYLTRANSFERASE"/>
    <property type="match status" value="1"/>
</dbReference>
<keyword evidence="5 7" id="KW-0378">Hydrolase</keyword>
<comment type="function">
    <text evidence="7">Catalyzes the hydrolysis of 3-deoxy-D-manno-octulosonate 8-phosphate (KDO 8-P) to 3-deoxy-D-manno-octulosonate (KDO) and inorganic phosphate.</text>
</comment>
<evidence type="ECO:0000256" key="1">
    <source>
        <dbReference type="ARBA" id="ARBA00001946"/>
    </source>
</evidence>
<evidence type="ECO:0000313" key="8">
    <source>
        <dbReference type="EMBL" id="MFC3852961.1"/>
    </source>
</evidence>
<reference evidence="9" key="1">
    <citation type="journal article" date="2019" name="Int. J. Syst. Evol. Microbiol.">
        <title>The Global Catalogue of Microorganisms (GCM) 10K type strain sequencing project: providing services to taxonomists for standard genome sequencing and annotation.</title>
        <authorList>
            <consortium name="The Broad Institute Genomics Platform"/>
            <consortium name="The Broad Institute Genome Sequencing Center for Infectious Disease"/>
            <person name="Wu L."/>
            <person name="Ma J."/>
        </authorList>
    </citation>
    <scope>NUCLEOTIDE SEQUENCE [LARGE SCALE GENOMIC DNA]</scope>
    <source>
        <strain evidence="9">IBRC 10765</strain>
    </source>
</reference>
<proteinExistence type="inferred from homology"/>
<dbReference type="NCBIfam" id="TIGR01670">
    <property type="entry name" value="KdsC-phosphatas"/>
    <property type="match status" value="1"/>
</dbReference>
<sequence length="165" mass="17813">MPISLLVLDVDGVLTDGRLVYGPDGEIQKTFHVHDGLGIKVAQQNGVTVAVISAKDSAPLRRRLTDLGIDHMALGQSDKLAAYRQLLATLNVPAEDVAYVGDDVIDIAVMRDVGLPIAVQNAQPMVKAVAKHQTRLAGGDGAVREAIDYILRRQMVLEKAYEAYL</sequence>
<gene>
    <name evidence="8" type="ORF">ACFOOG_08990</name>
</gene>
<dbReference type="SFLD" id="SFLDG01138">
    <property type="entry name" value="C1.6.2:_Deoxy-d-mannose-octulo"/>
    <property type="match status" value="1"/>
</dbReference>
<keyword evidence="6 7" id="KW-0460">Magnesium</keyword>
<dbReference type="InterPro" id="IPR023214">
    <property type="entry name" value="HAD_sf"/>
</dbReference>
<accession>A0ABV7ZZZ9</accession>
<dbReference type="InterPro" id="IPR036412">
    <property type="entry name" value="HAD-like_sf"/>
</dbReference>
<dbReference type="SFLD" id="SFLDG01136">
    <property type="entry name" value="C1.6:_Phosphoserine_Phosphatas"/>
    <property type="match status" value="1"/>
</dbReference>
<evidence type="ECO:0000256" key="4">
    <source>
        <dbReference type="ARBA" id="ARBA00022723"/>
    </source>
</evidence>
<evidence type="ECO:0000256" key="7">
    <source>
        <dbReference type="PIRNR" id="PIRNR006118"/>
    </source>
</evidence>
<dbReference type="SUPFAM" id="SSF56784">
    <property type="entry name" value="HAD-like"/>
    <property type="match status" value="1"/>
</dbReference>
<dbReference type="Proteomes" id="UP001595617">
    <property type="component" value="Unassembled WGS sequence"/>
</dbReference>
<evidence type="ECO:0000256" key="3">
    <source>
        <dbReference type="ARBA" id="ARBA00011881"/>
    </source>
</evidence>
<comment type="similarity">
    <text evidence="2 7">Belongs to the KdsC family.</text>
</comment>
<evidence type="ECO:0000256" key="6">
    <source>
        <dbReference type="ARBA" id="ARBA00022842"/>
    </source>
</evidence>
<dbReference type="PIRSF" id="PIRSF006118">
    <property type="entry name" value="KDO8-P_Ptase"/>
    <property type="match status" value="1"/>
</dbReference>
<comment type="caution">
    <text evidence="8">The sequence shown here is derived from an EMBL/GenBank/DDBJ whole genome shotgun (WGS) entry which is preliminary data.</text>
</comment>
<dbReference type="EC" id="3.1.3.45" evidence="7"/>
<dbReference type="Pfam" id="PF08282">
    <property type="entry name" value="Hydrolase_3"/>
    <property type="match status" value="1"/>
</dbReference>
<dbReference type="EMBL" id="JBHRYR010000003">
    <property type="protein sequence ID" value="MFC3852961.1"/>
    <property type="molecule type" value="Genomic_DNA"/>
</dbReference>
<organism evidence="8 9">
    <name type="scientific">Saccharospirillum mangrovi</name>
    <dbReference type="NCBI Taxonomy" id="2161747"/>
    <lineage>
        <taxon>Bacteria</taxon>
        <taxon>Pseudomonadati</taxon>
        <taxon>Pseudomonadota</taxon>
        <taxon>Gammaproteobacteria</taxon>
        <taxon>Oceanospirillales</taxon>
        <taxon>Saccharospirillaceae</taxon>
        <taxon>Saccharospirillum</taxon>
    </lineage>
</organism>
<name>A0ABV7ZZZ9_9GAMM</name>
<keyword evidence="7" id="KW-0448">Lipopolysaccharide biosynthesis</keyword>
<comment type="catalytic activity">
    <reaction evidence="7">
        <text>3-deoxy-alpha-D-manno-2-octulosonate-8-phosphate + H2O = 3-deoxy-alpha-D-manno-oct-2-ulosonate + phosphate</text>
        <dbReference type="Rhea" id="RHEA:11500"/>
        <dbReference type="ChEBI" id="CHEBI:15377"/>
        <dbReference type="ChEBI" id="CHEBI:43474"/>
        <dbReference type="ChEBI" id="CHEBI:85985"/>
        <dbReference type="ChEBI" id="CHEBI:85986"/>
        <dbReference type="EC" id="3.1.3.45"/>
    </reaction>
</comment>
<dbReference type="NCBIfam" id="TIGR01662">
    <property type="entry name" value="HAD-SF-IIIA"/>
    <property type="match status" value="1"/>
</dbReference>
<dbReference type="Gene3D" id="3.40.50.1000">
    <property type="entry name" value="HAD superfamily/HAD-like"/>
    <property type="match status" value="1"/>
</dbReference>
<evidence type="ECO:0000256" key="5">
    <source>
        <dbReference type="ARBA" id="ARBA00022801"/>
    </source>
</evidence>
<evidence type="ECO:0000313" key="9">
    <source>
        <dbReference type="Proteomes" id="UP001595617"/>
    </source>
</evidence>
<comment type="cofactor">
    <cofactor evidence="1 7">
        <name>Mg(2+)</name>
        <dbReference type="ChEBI" id="CHEBI:18420"/>
    </cofactor>
</comment>
<dbReference type="PANTHER" id="PTHR21485">
    <property type="entry name" value="HAD SUPERFAMILY MEMBERS CMAS AND KDSC"/>
    <property type="match status" value="1"/>
</dbReference>
<keyword evidence="9" id="KW-1185">Reference proteome</keyword>
<evidence type="ECO:0000256" key="2">
    <source>
        <dbReference type="ARBA" id="ARBA00005893"/>
    </source>
</evidence>
<keyword evidence="4 7" id="KW-0479">Metal-binding</keyword>
<dbReference type="InterPro" id="IPR010023">
    <property type="entry name" value="KdsC_fam"/>
</dbReference>